<dbReference type="PIRSF" id="PIRSF007663">
    <property type="entry name" value="UCP007663"/>
    <property type="match status" value="1"/>
</dbReference>
<dbReference type="Proteomes" id="UP000249890">
    <property type="component" value="Chromosome"/>
</dbReference>
<feature type="domain" description="Glycosyl hydrolase family 95 N-terminal" evidence="1">
    <location>
        <begin position="12"/>
        <end position="264"/>
    </location>
</feature>
<keyword evidence="5" id="KW-1185">Reference proteome</keyword>
<dbReference type="InterPro" id="IPR027414">
    <property type="entry name" value="GH95_N_dom"/>
</dbReference>
<name>A0A2Z2KEN0_9BACL</name>
<dbReference type="Pfam" id="PF14498">
    <property type="entry name" value="Glyco_hyd_65N_2"/>
    <property type="match status" value="1"/>
</dbReference>
<organism evidence="4 5">
    <name type="scientific">Paenibacillus donghaensis</name>
    <dbReference type="NCBI Taxonomy" id="414771"/>
    <lineage>
        <taxon>Bacteria</taxon>
        <taxon>Bacillati</taxon>
        <taxon>Bacillota</taxon>
        <taxon>Bacilli</taxon>
        <taxon>Bacillales</taxon>
        <taxon>Paenibacillaceae</taxon>
        <taxon>Paenibacillus</taxon>
    </lineage>
</organism>
<dbReference type="Gene3D" id="2.60.40.1180">
    <property type="entry name" value="Golgi alpha-mannosidase II"/>
    <property type="match status" value="1"/>
</dbReference>
<dbReference type="PANTHER" id="PTHR31084">
    <property type="entry name" value="ALPHA-L-FUCOSIDASE 2"/>
    <property type="match status" value="1"/>
</dbReference>
<evidence type="ECO:0000259" key="3">
    <source>
        <dbReference type="Pfam" id="PF22124"/>
    </source>
</evidence>
<dbReference type="InterPro" id="IPR008928">
    <property type="entry name" value="6-hairpin_glycosidase_sf"/>
</dbReference>
<dbReference type="InterPro" id="IPR013780">
    <property type="entry name" value="Glyco_hydro_b"/>
</dbReference>
<evidence type="ECO:0000259" key="2">
    <source>
        <dbReference type="Pfam" id="PF21307"/>
    </source>
</evidence>
<gene>
    <name evidence="4" type="ORF">B9T62_27515</name>
</gene>
<reference evidence="4 5" key="1">
    <citation type="submission" date="2017-06" db="EMBL/GenBank/DDBJ databases">
        <title>Complete genome sequence of Paenibacillus donghaensis KCTC 13049T isolated from East Sea sediment, South Korea.</title>
        <authorList>
            <person name="Jung B.K."/>
            <person name="Hong S.-J."/>
            <person name="Shin J.-H."/>
        </authorList>
    </citation>
    <scope>NUCLEOTIDE SEQUENCE [LARGE SCALE GENOMIC DNA]</scope>
    <source>
        <strain evidence="4 5">KCTC 13049</strain>
    </source>
</reference>
<feature type="domain" description="Alpha fucosidase A-like C-terminal" evidence="2">
    <location>
        <begin position="697"/>
        <end position="785"/>
    </location>
</feature>
<evidence type="ECO:0000259" key="1">
    <source>
        <dbReference type="Pfam" id="PF14498"/>
    </source>
</evidence>
<dbReference type="InterPro" id="IPR016518">
    <property type="entry name" value="Alpha-L-fucosidase"/>
</dbReference>
<evidence type="ECO:0000313" key="4">
    <source>
        <dbReference type="EMBL" id="ASA24187.1"/>
    </source>
</evidence>
<dbReference type="AlphaFoldDB" id="A0A2Z2KEN0"/>
<protein>
    <submittedName>
        <fullName evidence="4">Alpha-amylase</fullName>
    </submittedName>
</protein>
<feature type="domain" description="Glycosyl hydrolase family 95 catalytic" evidence="3">
    <location>
        <begin position="291"/>
        <end position="695"/>
    </location>
</feature>
<dbReference type="RefSeq" id="WP_087918173.1">
    <property type="nucleotide sequence ID" value="NZ_CP021780.1"/>
</dbReference>
<dbReference type="EMBL" id="CP021780">
    <property type="protein sequence ID" value="ASA24187.1"/>
    <property type="molecule type" value="Genomic_DNA"/>
</dbReference>
<dbReference type="SUPFAM" id="SSF48208">
    <property type="entry name" value="Six-hairpin glycosidases"/>
    <property type="match status" value="1"/>
</dbReference>
<proteinExistence type="predicted"/>
<dbReference type="Pfam" id="PF22124">
    <property type="entry name" value="Glyco_hydro_95_cat"/>
    <property type="match status" value="1"/>
</dbReference>
<dbReference type="GO" id="GO:0005975">
    <property type="term" value="P:carbohydrate metabolic process"/>
    <property type="evidence" value="ECO:0007669"/>
    <property type="project" value="InterPro"/>
</dbReference>
<dbReference type="FunFam" id="1.50.10.10:FF:000028">
    <property type="entry name" value="Alpha-L-fucosidase 2"/>
    <property type="match status" value="1"/>
</dbReference>
<accession>A0A2Z2KEN0</accession>
<dbReference type="GO" id="GO:0004560">
    <property type="term" value="F:alpha-L-fucosidase activity"/>
    <property type="evidence" value="ECO:0007669"/>
    <property type="project" value="InterPro"/>
</dbReference>
<dbReference type="InterPro" id="IPR054363">
    <property type="entry name" value="GH95_cat"/>
</dbReference>
<dbReference type="PANTHER" id="PTHR31084:SF0">
    <property type="entry name" value="ALPHA-L-FUCOSIDASE 2"/>
    <property type="match status" value="1"/>
</dbReference>
<dbReference type="InterPro" id="IPR049053">
    <property type="entry name" value="AFCA-like_C"/>
</dbReference>
<sequence>MEENRKDQGNVLWYNKPAAVWEEALPVGNGRLGGMVFGGVEEERIQLNEDTLWSGFPRDTANYEALRHLGPARQLAAEGKYTEAEALVEATMLGRRTESYQPLGDLRIQFQAGSSLGHYRRELDLDQGIASVSYTLDGVRIVREVFSSRPDELMVVQIRVEGGDGDAVLPELSAEFTSPHPYSADNYPDAVLMVTGRAPSHVADNYVGDHPRAVLYESDMGIRFATALRVWTEGGKVAAEKGRVSISGAQSVTFVLAAATDFAGYDRIPGSGKMLPETRCIEQLAQSAGVYSELKQRHITDHQALFGRVQLELGKTGSTLDQPTDIRLEAYRQGQADPLLETLLFQYGRYLMIAGSRPGTQALNLQGIWNPHVQPPWNSNYTTNINTEMNYWPAESCGLGECHEPLLNLITELAEAGGRTADVHYGARGWTTHHNTDLWRMTTPSDGRAMWAFWPMGGVWLSRHLWERYAFRPDEDYLRSKAYPSLKGAALFCLDWLVELPDGRWTTGLSTSPENVFLTADGMPCSVSSGSAMDLALVAECFSHCIQAAEILELDPELREELHAKREQLAYPGIASDGRLREWNEEFGEHEPGHRHVSHLYGLYPGDTITPAGTAELAAAAALTLQQRLAAGSGHTGWSAAWLLNLYARLGDGAAAYGCLRRILQVSSLPNLLGNHPPFQIDGNFGTTAGIAELLLQSHGGVLHLLPALPESWSEGRVTGLAARGGFTVDLEWSAGRLMRALLTSTHGKLCCIHSGLPLDLLAVDGSRQSAAHTFETEAGRMYTLIPQSEQR</sequence>
<dbReference type="OrthoDB" id="9802600at2"/>
<evidence type="ECO:0000313" key="5">
    <source>
        <dbReference type="Proteomes" id="UP000249890"/>
    </source>
</evidence>
<dbReference type="KEGG" id="pdh:B9T62_27515"/>
<dbReference type="Gene3D" id="2.70.98.50">
    <property type="entry name" value="putative glycoside hydrolase family protein from bacillus halodurans"/>
    <property type="match status" value="1"/>
</dbReference>
<dbReference type="Pfam" id="PF21307">
    <property type="entry name" value="Glyco_hydro_95_C"/>
    <property type="match status" value="1"/>
</dbReference>